<dbReference type="PROSITE" id="PS00716">
    <property type="entry name" value="SIGMA70_2"/>
    <property type="match status" value="1"/>
</dbReference>
<dbReference type="Proteomes" id="UP000028839">
    <property type="component" value="Unassembled WGS sequence"/>
</dbReference>
<accession>A0A0E2Z188</accession>
<dbReference type="InterPro" id="IPR013324">
    <property type="entry name" value="RNA_pol_sigma_r3/r4-like"/>
</dbReference>
<dbReference type="HOGENOM" id="CLU_014793_7_2_6"/>
<dbReference type="InterPro" id="IPR007127">
    <property type="entry name" value="RNA_pol_sigma_70_r1_1"/>
</dbReference>
<evidence type="ECO:0000256" key="2">
    <source>
        <dbReference type="ARBA" id="ARBA00023082"/>
    </source>
</evidence>
<comment type="caution">
    <text evidence="8">The sequence shown here is derived from an EMBL/GenBank/DDBJ whole genome shotgun (WGS) entry which is preliminary data.</text>
</comment>
<dbReference type="CDD" id="cd06171">
    <property type="entry name" value="Sigma70_r4"/>
    <property type="match status" value="1"/>
</dbReference>
<dbReference type="AlphaFoldDB" id="A0A0E2Z188"/>
<feature type="region of interest" description="Sigma-70 factor domain-3" evidence="5">
    <location>
        <begin position="424"/>
        <end position="500"/>
    </location>
</feature>
<sequence>MDFEMRQEELKRLILKGKAQGLLTEEELQDYIIQEVEDSDEAETMAHLFHHHQGLDEFNEALDSTLLLKNSSEEEIAETLPTLEGESTGAVSDMVYAYMREMGAHALLTREEEITLAKAIETGLSQSTEALGNCPAAVAELVRWAEEVATGKGRLKDWLTGFTEPEIEETEIKDGKESSLEATSKHLSRVRTLYGNLEATLAQEGVASPRARELRRKLAREFQFLRLIPSRINQLTQLVQGWISKAQTQEQIIRSCCIHQGEMSQEDFWHNFSSGTTHPQWLDDLLAHSRIDRQGLQTQAKTLRAAQAVLLQVEVEAGLPLDELKAIHQRLVRSQFQAQRAKAQMVEANLRLVVSVAKKYRNRGLTFLDLIQEGNIGLMKAVDKFDYHRGYKFSTYAHWWIRQAITRAIDDQSRTIRIPVHVMEKLSKLNRASYQLRQEKGREGRPEELAERLALSEQQIHRMHEIAKQPISLETPLGKDEDSQLGELMEDEQVPNPMEVAITAGLQTGAQQLLAALSPREAQVVAMRFGIGMDTDHTLGEVAQQFDLSRERIRQIEAQALGKLRRLGHSKALRNFLED</sequence>
<dbReference type="Pfam" id="PF04545">
    <property type="entry name" value="Sigma70_r4"/>
    <property type="match status" value="1"/>
</dbReference>
<comment type="subcellular location">
    <subcellularLocation>
        <location evidence="5">Cytoplasm</location>
    </subcellularLocation>
</comment>
<dbReference type="InterPro" id="IPR007627">
    <property type="entry name" value="RNA_pol_sigma70_r2"/>
</dbReference>
<dbReference type="HAMAP" id="MF_00963">
    <property type="entry name" value="Sigma70_RpoD_SigA"/>
    <property type="match status" value="1"/>
</dbReference>
<organism evidence="8 9">
    <name type="scientific">Nitrosococcus oceani C-27</name>
    <dbReference type="NCBI Taxonomy" id="314279"/>
    <lineage>
        <taxon>Bacteria</taxon>
        <taxon>Pseudomonadati</taxon>
        <taxon>Pseudomonadota</taxon>
        <taxon>Gammaproteobacteria</taxon>
        <taxon>Chromatiales</taxon>
        <taxon>Chromatiaceae</taxon>
        <taxon>Nitrosococcus</taxon>
    </lineage>
</organism>
<feature type="region of interest" description="Sigma-70 factor domain-4" evidence="5">
    <location>
        <begin position="513"/>
        <end position="566"/>
    </location>
</feature>
<proteinExistence type="inferred from homology"/>
<name>A0A0E2Z188_9GAMM</name>
<dbReference type="SUPFAM" id="SSF88946">
    <property type="entry name" value="Sigma2 domain of RNA polymerase sigma factors"/>
    <property type="match status" value="1"/>
</dbReference>
<comment type="function">
    <text evidence="5">Sigma factors are initiation factors that promote the attachment of RNA polymerase to specific initiation sites and are then released. This sigma factor is the primary sigma factor during exponential growth.</text>
</comment>
<reference evidence="8 9" key="1">
    <citation type="submission" date="2014-07" db="EMBL/GenBank/DDBJ databases">
        <title>Comparative analysis of Nitrosococcus oceani genome inventories of strains from Pacific and Atlantic gyres.</title>
        <authorList>
            <person name="Lim C.K."/>
            <person name="Wang L."/>
            <person name="Sayavedra-Soto L.A."/>
            <person name="Klotz M.G."/>
        </authorList>
    </citation>
    <scope>NUCLEOTIDE SEQUENCE [LARGE SCALE GENOMIC DNA]</scope>
    <source>
        <strain evidence="8 9">C-27</strain>
    </source>
</reference>
<dbReference type="Pfam" id="PF04542">
    <property type="entry name" value="Sigma70_r2"/>
    <property type="match status" value="1"/>
</dbReference>
<keyword evidence="4 5" id="KW-0804">Transcription</keyword>
<feature type="DNA-binding region" description="H-T-H motif" evidence="5">
    <location>
        <begin position="539"/>
        <end position="558"/>
    </location>
</feature>
<dbReference type="SUPFAM" id="SSF88659">
    <property type="entry name" value="Sigma3 and sigma4 domains of RNA polymerase sigma factors"/>
    <property type="match status" value="2"/>
</dbReference>
<dbReference type="InterPro" id="IPR028630">
    <property type="entry name" value="Sigma70_RpoD"/>
</dbReference>
<feature type="domain" description="RNA polymerase sigma-70" evidence="7">
    <location>
        <begin position="538"/>
        <end position="564"/>
    </location>
</feature>
<dbReference type="InterPro" id="IPR007630">
    <property type="entry name" value="RNA_pol_sigma70_r4"/>
</dbReference>
<keyword evidence="2 5" id="KW-0731">Sigma factor</keyword>
<dbReference type="GO" id="GO:0016987">
    <property type="term" value="F:sigma factor activity"/>
    <property type="evidence" value="ECO:0007669"/>
    <property type="project" value="UniProtKB-UniRule"/>
</dbReference>
<dbReference type="FunFam" id="1.10.601.10:FF:000001">
    <property type="entry name" value="RNA polymerase sigma factor SigA"/>
    <property type="match status" value="1"/>
</dbReference>
<dbReference type="EMBL" id="JPGN01000067">
    <property type="protein sequence ID" value="KFI19011.1"/>
    <property type="molecule type" value="Genomic_DNA"/>
</dbReference>
<dbReference type="InterPro" id="IPR050239">
    <property type="entry name" value="Sigma-70_RNA_pol_init_factors"/>
</dbReference>
<dbReference type="InterPro" id="IPR014284">
    <property type="entry name" value="RNA_pol_sigma-70_dom"/>
</dbReference>
<evidence type="ECO:0000313" key="8">
    <source>
        <dbReference type="EMBL" id="KFI19011.1"/>
    </source>
</evidence>
<dbReference type="InterPro" id="IPR036388">
    <property type="entry name" value="WH-like_DNA-bd_sf"/>
</dbReference>
<evidence type="ECO:0000259" key="6">
    <source>
        <dbReference type="PROSITE" id="PS00715"/>
    </source>
</evidence>
<dbReference type="GO" id="GO:0006352">
    <property type="term" value="P:DNA-templated transcription initiation"/>
    <property type="evidence" value="ECO:0007669"/>
    <property type="project" value="UniProtKB-UniRule"/>
</dbReference>
<dbReference type="InterPro" id="IPR007631">
    <property type="entry name" value="RNA_pol_sigma_70_non-ess"/>
</dbReference>
<evidence type="ECO:0000256" key="1">
    <source>
        <dbReference type="ARBA" id="ARBA00023015"/>
    </source>
</evidence>
<dbReference type="InterPro" id="IPR007624">
    <property type="entry name" value="RNA_pol_sigma70_r3"/>
</dbReference>
<comment type="subunit">
    <text evidence="5">Interacts transiently with the RNA polymerase catalytic core.</text>
</comment>
<dbReference type="PRINTS" id="PR00046">
    <property type="entry name" value="SIGMA70FCT"/>
</dbReference>
<evidence type="ECO:0000313" key="9">
    <source>
        <dbReference type="Proteomes" id="UP000028839"/>
    </source>
</evidence>
<dbReference type="InterPro" id="IPR009042">
    <property type="entry name" value="RNA_pol_sigma70_r1_2"/>
</dbReference>
<dbReference type="PANTHER" id="PTHR30603:SF60">
    <property type="entry name" value="RNA POLYMERASE SIGMA FACTOR RPOD"/>
    <property type="match status" value="1"/>
</dbReference>
<comment type="similarity">
    <text evidence="5">Belongs to the sigma-70 factor family. RpoD/SigA subfamily.</text>
</comment>
<dbReference type="NCBIfam" id="TIGR02937">
    <property type="entry name" value="sigma70-ECF"/>
    <property type="match status" value="1"/>
</dbReference>
<dbReference type="InterPro" id="IPR000943">
    <property type="entry name" value="RNA_pol_sigma70"/>
</dbReference>
<evidence type="ECO:0000259" key="7">
    <source>
        <dbReference type="PROSITE" id="PS00716"/>
    </source>
</evidence>
<dbReference type="Pfam" id="PF04546">
    <property type="entry name" value="Sigma70_ner"/>
    <property type="match status" value="1"/>
</dbReference>
<feature type="domain" description="RNA polymerase sigma-70" evidence="6">
    <location>
        <begin position="369"/>
        <end position="382"/>
    </location>
</feature>
<evidence type="ECO:0000256" key="5">
    <source>
        <dbReference type="HAMAP-Rule" id="MF_00963"/>
    </source>
</evidence>
<dbReference type="Pfam" id="PF00140">
    <property type="entry name" value="Sigma70_r1_2"/>
    <property type="match status" value="1"/>
</dbReference>
<dbReference type="GO" id="GO:0003677">
    <property type="term" value="F:DNA binding"/>
    <property type="evidence" value="ECO:0007669"/>
    <property type="project" value="UniProtKB-UniRule"/>
</dbReference>
<dbReference type="Gene3D" id="1.10.10.10">
    <property type="entry name" value="Winged helix-like DNA-binding domain superfamily/Winged helix DNA-binding domain"/>
    <property type="match status" value="2"/>
</dbReference>
<evidence type="ECO:0000256" key="4">
    <source>
        <dbReference type="ARBA" id="ARBA00023163"/>
    </source>
</evidence>
<dbReference type="OrthoDB" id="1185556at2"/>
<keyword evidence="5" id="KW-0963">Cytoplasm</keyword>
<keyword evidence="3 5" id="KW-0238">DNA-binding</keyword>
<feature type="short sequence motif" description="Interaction with polymerase core subunit RpoC" evidence="5">
    <location>
        <begin position="369"/>
        <end position="372"/>
    </location>
</feature>
<dbReference type="PANTHER" id="PTHR30603">
    <property type="entry name" value="RNA POLYMERASE SIGMA FACTOR RPO"/>
    <property type="match status" value="1"/>
</dbReference>
<feature type="region of interest" description="Sigma-70 factor domain-2" evidence="5">
    <location>
        <begin position="345"/>
        <end position="415"/>
    </location>
</feature>
<keyword evidence="1 5" id="KW-0805">Transcription regulation</keyword>
<evidence type="ECO:0000256" key="3">
    <source>
        <dbReference type="ARBA" id="ARBA00023125"/>
    </source>
</evidence>
<gene>
    <name evidence="5" type="primary">rpoD</name>
    <name evidence="8" type="ORF">IB75_11010</name>
</gene>
<dbReference type="Gene3D" id="1.10.601.10">
    <property type="entry name" value="RNA Polymerase Primary Sigma Factor"/>
    <property type="match status" value="1"/>
</dbReference>
<protein>
    <recommendedName>
        <fullName evidence="5">RNA polymerase sigma factor RpoD</fullName>
    </recommendedName>
    <alternativeName>
        <fullName evidence="5">Sigma-70</fullName>
    </alternativeName>
</protein>
<dbReference type="InterPro" id="IPR013325">
    <property type="entry name" value="RNA_pol_sigma_r2"/>
</dbReference>
<dbReference type="PROSITE" id="PS00715">
    <property type="entry name" value="SIGMA70_1"/>
    <property type="match status" value="1"/>
</dbReference>
<dbReference type="Pfam" id="PF03979">
    <property type="entry name" value="Sigma70_r1_1"/>
    <property type="match status" value="1"/>
</dbReference>
<dbReference type="Pfam" id="PF04539">
    <property type="entry name" value="Sigma70_r3"/>
    <property type="match status" value="1"/>
</dbReference>
<dbReference type="GO" id="GO:0005737">
    <property type="term" value="C:cytoplasm"/>
    <property type="evidence" value="ECO:0007669"/>
    <property type="project" value="UniProtKB-SubCell"/>
</dbReference>